<dbReference type="AlphaFoldDB" id="A0A7X2XXK3"/>
<dbReference type="EMBL" id="WNJO01000006">
    <property type="protein sequence ID" value="MTV82191.1"/>
    <property type="molecule type" value="Genomic_DNA"/>
</dbReference>
<keyword evidence="2" id="KW-1185">Reference proteome</keyword>
<evidence type="ECO:0000313" key="2">
    <source>
        <dbReference type="Proteomes" id="UP000466388"/>
    </source>
</evidence>
<dbReference type="RefSeq" id="WP_155431472.1">
    <property type="nucleotide sequence ID" value="NZ_WNJO01000006.1"/>
</dbReference>
<comment type="caution">
    <text evidence="1">The sequence shown here is derived from an EMBL/GenBank/DDBJ whole genome shotgun (WGS) entry which is preliminary data.</text>
</comment>
<dbReference type="Proteomes" id="UP000466388">
    <property type="component" value="Unassembled WGS sequence"/>
</dbReference>
<sequence length="55" mass="6632">MKIVDYLHHMALKTLPTHYQPMPLPDNETFRKLNKRVKDTFERILIKQLFDSGFD</sequence>
<gene>
    <name evidence="1" type="ORF">GM612_05930</name>
</gene>
<protein>
    <recommendedName>
        <fullName evidence="3">Transposase</fullName>
    </recommendedName>
</protein>
<name>A0A7X2XXK3_9LACO</name>
<evidence type="ECO:0008006" key="3">
    <source>
        <dbReference type="Google" id="ProtNLM"/>
    </source>
</evidence>
<accession>A0A7X2XXK3</accession>
<organism evidence="1 2">
    <name type="scientific">Secundilactobacillus folii</name>
    <dbReference type="NCBI Taxonomy" id="2678357"/>
    <lineage>
        <taxon>Bacteria</taxon>
        <taxon>Bacillati</taxon>
        <taxon>Bacillota</taxon>
        <taxon>Bacilli</taxon>
        <taxon>Lactobacillales</taxon>
        <taxon>Lactobacillaceae</taxon>
        <taxon>Secundilactobacillus</taxon>
    </lineage>
</organism>
<reference evidence="1 2" key="1">
    <citation type="submission" date="2019-11" db="EMBL/GenBank/DDBJ databases">
        <title>Lactobacillus sp. nov. CRM56-3, isolated from fermented tea leaves.</title>
        <authorList>
            <person name="Phuengjayaem S."/>
            <person name="Tanasupawat S."/>
        </authorList>
    </citation>
    <scope>NUCLEOTIDE SEQUENCE [LARGE SCALE GENOMIC DNA]</scope>
    <source>
        <strain evidence="1 2">CRM56-3</strain>
    </source>
</reference>
<proteinExistence type="predicted"/>
<evidence type="ECO:0000313" key="1">
    <source>
        <dbReference type="EMBL" id="MTV82191.1"/>
    </source>
</evidence>